<organism evidence="1 2">
    <name type="scientific">Parathielavia appendiculata</name>
    <dbReference type="NCBI Taxonomy" id="2587402"/>
    <lineage>
        <taxon>Eukaryota</taxon>
        <taxon>Fungi</taxon>
        <taxon>Dikarya</taxon>
        <taxon>Ascomycota</taxon>
        <taxon>Pezizomycotina</taxon>
        <taxon>Sordariomycetes</taxon>
        <taxon>Sordariomycetidae</taxon>
        <taxon>Sordariales</taxon>
        <taxon>Chaetomiaceae</taxon>
        <taxon>Parathielavia</taxon>
    </lineage>
</organism>
<dbReference type="Proteomes" id="UP001302602">
    <property type="component" value="Unassembled WGS sequence"/>
</dbReference>
<evidence type="ECO:0000313" key="2">
    <source>
        <dbReference type="Proteomes" id="UP001302602"/>
    </source>
</evidence>
<gene>
    <name evidence="1" type="ORF">N657DRAFT_316760</name>
</gene>
<keyword evidence="2" id="KW-1185">Reference proteome</keyword>
<accession>A0AAN6TR87</accession>
<dbReference type="EMBL" id="MU853252">
    <property type="protein sequence ID" value="KAK4119179.1"/>
    <property type="molecule type" value="Genomic_DNA"/>
</dbReference>
<reference evidence="1" key="1">
    <citation type="journal article" date="2023" name="Mol. Phylogenet. Evol.">
        <title>Genome-scale phylogeny and comparative genomics of the fungal order Sordariales.</title>
        <authorList>
            <person name="Hensen N."/>
            <person name="Bonometti L."/>
            <person name="Westerberg I."/>
            <person name="Brannstrom I.O."/>
            <person name="Guillou S."/>
            <person name="Cros-Aarteil S."/>
            <person name="Calhoun S."/>
            <person name="Haridas S."/>
            <person name="Kuo A."/>
            <person name="Mondo S."/>
            <person name="Pangilinan J."/>
            <person name="Riley R."/>
            <person name="LaButti K."/>
            <person name="Andreopoulos B."/>
            <person name="Lipzen A."/>
            <person name="Chen C."/>
            <person name="Yan M."/>
            <person name="Daum C."/>
            <person name="Ng V."/>
            <person name="Clum A."/>
            <person name="Steindorff A."/>
            <person name="Ohm R.A."/>
            <person name="Martin F."/>
            <person name="Silar P."/>
            <person name="Natvig D.O."/>
            <person name="Lalanne C."/>
            <person name="Gautier V."/>
            <person name="Ament-Velasquez S.L."/>
            <person name="Kruys A."/>
            <person name="Hutchinson M.I."/>
            <person name="Powell A.J."/>
            <person name="Barry K."/>
            <person name="Miller A.N."/>
            <person name="Grigoriev I.V."/>
            <person name="Debuchy R."/>
            <person name="Gladieux P."/>
            <person name="Hiltunen Thoren M."/>
            <person name="Johannesson H."/>
        </authorList>
    </citation>
    <scope>NUCLEOTIDE SEQUENCE</scope>
    <source>
        <strain evidence="1">CBS 731.68</strain>
    </source>
</reference>
<comment type="caution">
    <text evidence="1">The sequence shown here is derived from an EMBL/GenBank/DDBJ whole genome shotgun (WGS) entry which is preliminary data.</text>
</comment>
<evidence type="ECO:0000313" key="1">
    <source>
        <dbReference type="EMBL" id="KAK4119179.1"/>
    </source>
</evidence>
<dbReference type="AlphaFoldDB" id="A0AAN6TR87"/>
<dbReference type="RefSeq" id="XP_062642952.1">
    <property type="nucleotide sequence ID" value="XM_062786769.1"/>
</dbReference>
<proteinExistence type="predicted"/>
<name>A0AAN6TR87_9PEZI</name>
<sequence>MRDENVASESQTSLQSQGMSSVLISRAKDQSHQVAIFSWSCRSQLELAQGICKTGSPGHMTLTKPLDHGCYSTVPCRNDPQQLQDNFIRVKNVSANARKGLKIWDLLIMLKPGRLSRNIKASECQSILHNKRDLWLGSCRGLRRNTRGSFAEAPRQTAPRRWF</sequence>
<reference evidence="1" key="2">
    <citation type="submission" date="2023-05" db="EMBL/GenBank/DDBJ databases">
        <authorList>
            <consortium name="Lawrence Berkeley National Laboratory"/>
            <person name="Steindorff A."/>
            <person name="Hensen N."/>
            <person name="Bonometti L."/>
            <person name="Westerberg I."/>
            <person name="Brannstrom I.O."/>
            <person name="Guillou S."/>
            <person name="Cros-Aarteil S."/>
            <person name="Calhoun S."/>
            <person name="Haridas S."/>
            <person name="Kuo A."/>
            <person name="Mondo S."/>
            <person name="Pangilinan J."/>
            <person name="Riley R."/>
            <person name="Labutti K."/>
            <person name="Andreopoulos B."/>
            <person name="Lipzen A."/>
            <person name="Chen C."/>
            <person name="Yanf M."/>
            <person name="Daum C."/>
            <person name="Ng V."/>
            <person name="Clum A."/>
            <person name="Ohm R."/>
            <person name="Martin F."/>
            <person name="Silar P."/>
            <person name="Natvig D."/>
            <person name="Lalanne C."/>
            <person name="Gautier V."/>
            <person name="Ament-Velasquez S.L."/>
            <person name="Kruys A."/>
            <person name="Hutchinson M.I."/>
            <person name="Powell A.J."/>
            <person name="Barry K."/>
            <person name="Miller A.N."/>
            <person name="Grigoriev I.V."/>
            <person name="Debuchy R."/>
            <person name="Gladieux P."/>
            <person name="Thoren M.H."/>
            <person name="Johannesson H."/>
        </authorList>
    </citation>
    <scope>NUCLEOTIDE SEQUENCE</scope>
    <source>
        <strain evidence="1">CBS 731.68</strain>
    </source>
</reference>
<dbReference type="GeneID" id="87823537"/>
<protein>
    <submittedName>
        <fullName evidence="1">Uncharacterized protein</fullName>
    </submittedName>
</protein>